<keyword evidence="3" id="KW-0963">Cytoplasm</keyword>
<evidence type="ECO:0000256" key="3">
    <source>
        <dbReference type="ARBA" id="ARBA00022490"/>
    </source>
</evidence>
<comment type="cofactor">
    <cofactor evidence="1">
        <name>Mg(2+)</name>
        <dbReference type="ChEBI" id="CHEBI:18420"/>
    </cofactor>
</comment>
<evidence type="ECO:0000256" key="4">
    <source>
        <dbReference type="ARBA" id="ARBA00022722"/>
    </source>
</evidence>
<dbReference type="RefSeq" id="WP_342021252.1">
    <property type="nucleotide sequence ID" value="NZ_JBBYAK010000004.1"/>
</dbReference>
<dbReference type="Proteomes" id="UP001459714">
    <property type="component" value="Unassembled WGS sequence"/>
</dbReference>
<keyword evidence="9" id="KW-0460">Magnesium</keyword>
<evidence type="ECO:0000256" key="7">
    <source>
        <dbReference type="ARBA" id="ARBA00022763"/>
    </source>
</evidence>
<comment type="subcellular location">
    <subcellularLocation>
        <location evidence="2">Cytoplasm</location>
    </subcellularLocation>
</comment>
<dbReference type="Gene3D" id="3.40.1350.10">
    <property type="match status" value="1"/>
</dbReference>
<accession>A0ABU9K5B9</accession>
<protein>
    <recommendedName>
        <fullName evidence="13">Holliday junction resolvase RecU</fullName>
    </recommendedName>
</protein>
<evidence type="ECO:0000256" key="5">
    <source>
        <dbReference type="ARBA" id="ARBA00022723"/>
    </source>
</evidence>
<keyword evidence="5" id="KW-0479">Metal-binding</keyword>
<keyword evidence="6" id="KW-0255">Endonuclease</keyword>
<keyword evidence="8" id="KW-0378">Hydrolase</keyword>
<evidence type="ECO:0000256" key="13">
    <source>
        <dbReference type="ARBA" id="ARBA00029523"/>
    </source>
</evidence>
<comment type="caution">
    <text evidence="14">The sequence shown here is derived from an EMBL/GenBank/DDBJ whole genome shotgun (WGS) entry which is preliminary data.</text>
</comment>
<evidence type="ECO:0000256" key="6">
    <source>
        <dbReference type="ARBA" id="ARBA00022759"/>
    </source>
</evidence>
<name>A0ABU9K5B9_9BACI</name>
<keyword evidence="10" id="KW-0233">DNA recombination</keyword>
<sequence length="87" mass="10270">MANIEDHQFQFLKSWKDNGGISFILVEFAKKQEVYILTINQLEKWLTEAENGGRKSIPYEYFLTECDLVRSKNGILLDYLPLIERKK</sequence>
<evidence type="ECO:0000313" key="15">
    <source>
        <dbReference type="Proteomes" id="UP001459714"/>
    </source>
</evidence>
<dbReference type="InterPro" id="IPR011335">
    <property type="entry name" value="Restrct_endonuc-II-like"/>
</dbReference>
<evidence type="ECO:0000256" key="1">
    <source>
        <dbReference type="ARBA" id="ARBA00001946"/>
    </source>
</evidence>
<evidence type="ECO:0000256" key="8">
    <source>
        <dbReference type="ARBA" id="ARBA00022801"/>
    </source>
</evidence>
<evidence type="ECO:0000256" key="10">
    <source>
        <dbReference type="ARBA" id="ARBA00023172"/>
    </source>
</evidence>
<evidence type="ECO:0000256" key="12">
    <source>
        <dbReference type="ARBA" id="ARBA00023447"/>
    </source>
</evidence>
<evidence type="ECO:0000313" key="14">
    <source>
        <dbReference type="EMBL" id="MEL3959672.1"/>
    </source>
</evidence>
<evidence type="ECO:0000256" key="2">
    <source>
        <dbReference type="ARBA" id="ARBA00004496"/>
    </source>
</evidence>
<keyword evidence="15" id="KW-1185">Reference proteome</keyword>
<dbReference type="SUPFAM" id="SSF52980">
    <property type="entry name" value="Restriction endonuclease-like"/>
    <property type="match status" value="1"/>
</dbReference>
<keyword evidence="4" id="KW-0540">Nuclease</keyword>
<comment type="similarity">
    <text evidence="12">Belongs to the RecU family.</text>
</comment>
<organism evidence="14 15">
    <name type="scientific">Caldifermentibacillus hisashii</name>
    <dbReference type="NCBI Taxonomy" id="996558"/>
    <lineage>
        <taxon>Bacteria</taxon>
        <taxon>Bacillati</taxon>
        <taxon>Bacillota</taxon>
        <taxon>Bacilli</taxon>
        <taxon>Bacillales</taxon>
        <taxon>Bacillaceae</taxon>
        <taxon>Caldifermentibacillus</taxon>
    </lineage>
</organism>
<keyword evidence="11" id="KW-0234">DNA repair</keyword>
<evidence type="ECO:0000256" key="11">
    <source>
        <dbReference type="ARBA" id="ARBA00023204"/>
    </source>
</evidence>
<gene>
    <name evidence="14" type="ORF">NST17_21185</name>
</gene>
<dbReference type="InterPro" id="IPR004612">
    <property type="entry name" value="Resolv_RecU"/>
</dbReference>
<proteinExistence type="inferred from homology"/>
<evidence type="ECO:0000256" key="9">
    <source>
        <dbReference type="ARBA" id="ARBA00022842"/>
    </source>
</evidence>
<keyword evidence="7" id="KW-0227">DNA damage</keyword>
<reference evidence="14 15" key="1">
    <citation type="submission" date="2024-03" db="EMBL/GenBank/DDBJ databases">
        <title>Bacilli Hybrid Assemblies.</title>
        <authorList>
            <person name="Kovac J."/>
        </authorList>
    </citation>
    <scope>NUCLEOTIDE SEQUENCE [LARGE SCALE GENOMIC DNA]</scope>
    <source>
        <strain evidence="14 15">FSL M8-0022</strain>
    </source>
</reference>
<dbReference type="Pfam" id="PF03838">
    <property type="entry name" value="RecU"/>
    <property type="match status" value="1"/>
</dbReference>
<dbReference type="InterPro" id="IPR011856">
    <property type="entry name" value="tRNA_endonuc-like_dom_sf"/>
</dbReference>
<dbReference type="EMBL" id="JBBYAK010000004">
    <property type="protein sequence ID" value="MEL3959672.1"/>
    <property type="molecule type" value="Genomic_DNA"/>
</dbReference>